<evidence type="ECO:0000313" key="2">
    <source>
        <dbReference type="EMBL" id="SDU80416.1"/>
    </source>
</evidence>
<accession>A0A1H2LJ46</accession>
<proteinExistence type="predicted"/>
<feature type="transmembrane region" description="Helical" evidence="1">
    <location>
        <begin position="6"/>
        <end position="24"/>
    </location>
</feature>
<feature type="transmembrane region" description="Helical" evidence="1">
    <location>
        <begin position="258"/>
        <end position="280"/>
    </location>
</feature>
<organism evidence="2 3">
    <name type="scientific">Arcanobacterium phocae</name>
    <dbReference type="NCBI Taxonomy" id="131112"/>
    <lineage>
        <taxon>Bacteria</taxon>
        <taxon>Bacillati</taxon>
        <taxon>Actinomycetota</taxon>
        <taxon>Actinomycetes</taxon>
        <taxon>Actinomycetales</taxon>
        <taxon>Actinomycetaceae</taxon>
        <taxon>Arcanobacterium</taxon>
    </lineage>
</organism>
<gene>
    <name evidence="2" type="ORF">SAMN04489737_1197</name>
</gene>
<dbReference type="EMBL" id="LT629804">
    <property type="protein sequence ID" value="SDU80416.1"/>
    <property type="molecule type" value="Genomic_DNA"/>
</dbReference>
<name>A0A1H2LJ46_9ACTO</name>
<evidence type="ECO:0000313" key="3">
    <source>
        <dbReference type="Proteomes" id="UP000214355"/>
    </source>
</evidence>
<evidence type="ECO:0000256" key="1">
    <source>
        <dbReference type="SAM" id="Phobius"/>
    </source>
</evidence>
<dbReference type="Proteomes" id="UP000214355">
    <property type="component" value="Chromosome I"/>
</dbReference>
<feature type="transmembrane region" description="Helical" evidence="1">
    <location>
        <begin position="178"/>
        <end position="201"/>
    </location>
</feature>
<sequence length="290" mass="31133">MAIGILCSLIALSLLIAFISSAFIHHGNVMQEAALRRSYQWLQKLEFGLAIGLGILVALAFPSLQFVASFDTARNGVVMMLAPLTGVIVSLLVLAIFELVLAYYAPRNPNLVTASLVVRSTHKQVPGQIKRLLLVWLILTALLSVAGLLLGGADGQTLARDFPDGTAVARGPFPGWKYVVPAVIGIFLVVVFYYGVIYLIAHRPRLAELTPEEDVLYRNKLARRMAALVQLVLALTPAGFLVFGGFAIGGVYRENGLIGWGLVGLGVVIGLVAFMVPVVVELKSSTVKGR</sequence>
<dbReference type="OrthoDB" id="5197533at2"/>
<feature type="transmembrane region" description="Helical" evidence="1">
    <location>
        <begin position="45"/>
        <end position="68"/>
    </location>
</feature>
<feature type="transmembrane region" description="Helical" evidence="1">
    <location>
        <begin position="80"/>
        <end position="105"/>
    </location>
</feature>
<keyword evidence="1" id="KW-0812">Transmembrane</keyword>
<reference evidence="3" key="1">
    <citation type="submission" date="2016-10" db="EMBL/GenBank/DDBJ databases">
        <authorList>
            <person name="Varghese N."/>
            <person name="Submissions S."/>
        </authorList>
    </citation>
    <scope>NUCLEOTIDE SEQUENCE [LARGE SCALE GENOMIC DNA]</scope>
    <source>
        <strain evidence="3">DSM 10002</strain>
    </source>
</reference>
<dbReference type="RefSeq" id="WP_157672933.1">
    <property type="nucleotide sequence ID" value="NZ_JABAPL010000006.1"/>
</dbReference>
<dbReference type="STRING" id="131112.SAMN04489737_1197"/>
<dbReference type="AlphaFoldDB" id="A0A1H2LJ46"/>
<protein>
    <submittedName>
        <fullName evidence="2">Uncharacterized protein</fullName>
    </submittedName>
</protein>
<feature type="transmembrane region" description="Helical" evidence="1">
    <location>
        <begin position="227"/>
        <end position="252"/>
    </location>
</feature>
<keyword evidence="1" id="KW-0472">Membrane</keyword>
<keyword evidence="1" id="KW-1133">Transmembrane helix</keyword>
<feature type="transmembrane region" description="Helical" evidence="1">
    <location>
        <begin position="132"/>
        <end position="153"/>
    </location>
</feature>
<keyword evidence="3" id="KW-1185">Reference proteome</keyword>
<dbReference type="GeneID" id="65344932"/>